<dbReference type="InterPro" id="IPR016169">
    <property type="entry name" value="FAD-bd_PCMH_sub2"/>
</dbReference>
<dbReference type="SUPFAM" id="SSF56176">
    <property type="entry name" value="FAD-binding/transporter-associated domain-like"/>
    <property type="match status" value="1"/>
</dbReference>
<feature type="domain" description="CNNM transmembrane" evidence="13">
    <location>
        <begin position="1"/>
        <end position="206"/>
    </location>
</feature>
<keyword evidence="5" id="KW-0677">Repeat</keyword>
<evidence type="ECO:0000256" key="7">
    <source>
        <dbReference type="ARBA" id="ARBA00023122"/>
    </source>
</evidence>
<dbReference type="Gene3D" id="3.10.580.10">
    <property type="entry name" value="CBS-domain"/>
    <property type="match status" value="1"/>
</dbReference>
<evidence type="ECO:0000313" key="15">
    <source>
        <dbReference type="Proteomes" id="UP000287171"/>
    </source>
</evidence>
<dbReference type="FunFam" id="3.10.580.10:FF:000002">
    <property type="entry name" value="Magnesium/cobalt efflux protein CorC"/>
    <property type="match status" value="1"/>
</dbReference>
<comment type="subcellular location">
    <subcellularLocation>
        <location evidence="1">Cell membrane</location>
        <topology evidence="1">Multi-pass membrane protein</topology>
    </subcellularLocation>
</comment>
<dbReference type="PANTHER" id="PTHR43099:SF2">
    <property type="entry name" value="UPF0053 PROTEIN YRKA"/>
    <property type="match status" value="1"/>
</dbReference>
<dbReference type="InterPro" id="IPR044751">
    <property type="entry name" value="Ion_transp-like_CBS"/>
</dbReference>
<evidence type="ECO:0000313" key="14">
    <source>
        <dbReference type="EMBL" id="GCE27030.1"/>
    </source>
</evidence>
<dbReference type="PROSITE" id="PS51846">
    <property type="entry name" value="CNNM"/>
    <property type="match status" value="1"/>
</dbReference>
<dbReference type="InterPro" id="IPR051676">
    <property type="entry name" value="UPF0053_domain"/>
</dbReference>
<dbReference type="Proteomes" id="UP000287171">
    <property type="component" value="Unassembled WGS sequence"/>
</dbReference>
<evidence type="ECO:0000256" key="6">
    <source>
        <dbReference type="ARBA" id="ARBA00022989"/>
    </source>
</evidence>
<evidence type="ECO:0000256" key="10">
    <source>
        <dbReference type="PROSITE-ProRule" id="PRU01193"/>
    </source>
</evidence>
<keyword evidence="7 9" id="KW-0129">CBS domain</keyword>
<dbReference type="SMART" id="SM00116">
    <property type="entry name" value="CBS"/>
    <property type="match status" value="2"/>
</dbReference>
<keyword evidence="4 10" id="KW-0812">Transmembrane</keyword>
<evidence type="ECO:0000259" key="13">
    <source>
        <dbReference type="PROSITE" id="PS51846"/>
    </source>
</evidence>
<dbReference type="InterPro" id="IPR005170">
    <property type="entry name" value="Transptr-assoc_dom"/>
</dbReference>
<dbReference type="PROSITE" id="PS51371">
    <property type="entry name" value="CBS"/>
    <property type="match status" value="2"/>
</dbReference>
<gene>
    <name evidence="14" type="ORF">KDA_25140</name>
</gene>
<dbReference type="AlphaFoldDB" id="A0A402B6U0"/>
<dbReference type="PANTHER" id="PTHR43099">
    <property type="entry name" value="UPF0053 PROTEIN YRKA"/>
    <property type="match status" value="1"/>
</dbReference>
<dbReference type="EMBL" id="BIFT01000001">
    <property type="protein sequence ID" value="GCE27030.1"/>
    <property type="molecule type" value="Genomic_DNA"/>
</dbReference>
<dbReference type="Pfam" id="PF00571">
    <property type="entry name" value="CBS"/>
    <property type="match status" value="2"/>
</dbReference>
<proteinExistence type="inferred from homology"/>
<evidence type="ECO:0000256" key="5">
    <source>
        <dbReference type="ARBA" id="ARBA00022737"/>
    </source>
</evidence>
<dbReference type="GO" id="GO:0050660">
    <property type="term" value="F:flavin adenine dinucleotide binding"/>
    <property type="evidence" value="ECO:0007669"/>
    <property type="project" value="InterPro"/>
</dbReference>
<evidence type="ECO:0000256" key="11">
    <source>
        <dbReference type="SAM" id="Phobius"/>
    </source>
</evidence>
<evidence type="ECO:0000256" key="3">
    <source>
        <dbReference type="ARBA" id="ARBA00022475"/>
    </source>
</evidence>
<dbReference type="RefSeq" id="WP_161982098.1">
    <property type="nucleotide sequence ID" value="NZ_BIFT01000001.1"/>
</dbReference>
<feature type="domain" description="CBS" evidence="12">
    <location>
        <begin position="291"/>
        <end position="348"/>
    </location>
</feature>
<comment type="caution">
    <text evidence="14">The sequence shown here is derived from an EMBL/GenBank/DDBJ whole genome shotgun (WGS) entry which is preliminary data.</text>
</comment>
<dbReference type="InterPro" id="IPR002550">
    <property type="entry name" value="CNNM"/>
</dbReference>
<dbReference type="InterPro" id="IPR036318">
    <property type="entry name" value="FAD-bd_PCMH-like_sf"/>
</dbReference>
<dbReference type="Gene3D" id="3.30.465.10">
    <property type="match status" value="1"/>
</dbReference>
<keyword evidence="15" id="KW-1185">Reference proteome</keyword>
<dbReference type="Pfam" id="PF01595">
    <property type="entry name" value="CNNM"/>
    <property type="match status" value="1"/>
</dbReference>
<evidence type="ECO:0000256" key="2">
    <source>
        <dbReference type="ARBA" id="ARBA00006337"/>
    </source>
</evidence>
<feature type="domain" description="CBS" evidence="12">
    <location>
        <begin position="225"/>
        <end position="286"/>
    </location>
</feature>
<evidence type="ECO:0000259" key="12">
    <source>
        <dbReference type="PROSITE" id="PS51371"/>
    </source>
</evidence>
<evidence type="ECO:0000256" key="4">
    <source>
        <dbReference type="ARBA" id="ARBA00022692"/>
    </source>
</evidence>
<protein>
    <submittedName>
        <fullName evidence="14">Membrane protein</fullName>
    </submittedName>
</protein>
<feature type="transmembrane region" description="Helical" evidence="11">
    <location>
        <begin position="6"/>
        <end position="30"/>
    </location>
</feature>
<dbReference type="GO" id="GO:0005886">
    <property type="term" value="C:plasma membrane"/>
    <property type="evidence" value="ECO:0007669"/>
    <property type="project" value="UniProtKB-SubCell"/>
</dbReference>
<dbReference type="SUPFAM" id="SSF54631">
    <property type="entry name" value="CBS-domain pair"/>
    <property type="match status" value="1"/>
</dbReference>
<evidence type="ECO:0000256" key="1">
    <source>
        <dbReference type="ARBA" id="ARBA00004651"/>
    </source>
</evidence>
<dbReference type="InterPro" id="IPR046342">
    <property type="entry name" value="CBS_dom_sf"/>
</dbReference>
<name>A0A402B6U0_9CHLR</name>
<evidence type="ECO:0000256" key="9">
    <source>
        <dbReference type="PROSITE-ProRule" id="PRU00703"/>
    </source>
</evidence>
<reference evidence="15" key="1">
    <citation type="submission" date="2018-12" db="EMBL/GenBank/DDBJ databases">
        <title>Tengunoibacter tsumagoiensis gen. nov., sp. nov., Dictyobacter kobayashii sp. nov., D. alpinus sp. nov., and D. joshuensis sp. nov. and description of Dictyobacteraceae fam. nov. within the order Ktedonobacterales isolated from Tengu-no-mugimeshi.</title>
        <authorList>
            <person name="Wang C.M."/>
            <person name="Zheng Y."/>
            <person name="Sakai Y."/>
            <person name="Toyoda A."/>
            <person name="Minakuchi Y."/>
            <person name="Abe K."/>
            <person name="Yokota A."/>
            <person name="Yabe S."/>
        </authorList>
    </citation>
    <scope>NUCLEOTIDE SEQUENCE [LARGE SCALE GENOMIC DNA]</scope>
    <source>
        <strain evidence="15">Uno16</strain>
    </source>
</reference>
<dbReference type="InterPro" id="IPR000644">
    <property type="entry name" value="CBS_dom"/>
</dbReference>
<comment type="similarity">
    <text evidence="2">Belongs to the UPF0053 family.</text>
</comment>
<accession>A0A402B6U0</accession>
<organism evidence="14 15">
    <name type="scientific">Dictyobacter alpinus</name>
    <dbReference type="NCBI Taxonomy" id="2014873"/>
    <lineage>
        <taxon>Bacteria</taxon>
        <taxon>Bacillati</taxon>
        <taxon>Chloroflexota</taxon>
        <taxon>Ktedonobacteria</taxon>
        <taxon>Ktedonobacterales</taxon>
        <taxon>Dictyobacteraceae</taxon>
        <taxon>Dictyobacter</taxon>
    </lineage>
</organism>
<evidence type="ECO:0000256" key="8">
    <source>
        <dbReference type="ARBA" id="ARBA00023136"/>
    </source>
</evidence>
<sequence>MDVSSLLGLVAVFALVAANGFFVAGEFALVKVRSTRITQLVDEGNVTAKVVQQQVQHLDTFIAATQLGITLASLALGWIGEPSLAHLIEPLFAGIGGQDAETISHTVAVVISFTIITAFHIILGELVPKSIALQRSESTALFVARPLYIFSRIFNPFISAMNGVGNFAVRLLGLQAGGEHAAVHSVEELEMLVTQSREAGLLERQEEVLLQHVFDFSDKTAQQVMVPRTEVIGVPDTISREELAQTFARENYTRLPVYEESLDNIIGLAHIKDVFQSQSNQTNHNFVLRNMLRPVLYVTEMSSLDVILSQMRTRRIHMAVVINEYGSTAGIITLEDIIEELVGEVQDEFDTNDRGVRHEIENLPDGSISVDGLMSLSSFSDQFGSKEEKTDEMHANTLAGYIFEKLDRLPALGDTVPFGGYKLRVDEMDGLRISRVKVIPARVTESHLTLVKDQKNQKKDQRS</sequence>
<keyword evidence="6 10" id="KW-1133">Transmembrane helix</keyword>
<dbReference type="Pfam" id="PF03471">
    <property type="entry name" value="CorC_HlyC"/>
    <property type="match status" value="1"/>
</dbReference>
<dbReference type="CDD" id="cd04590">
    <property type="entry name" value="CBS_pair_CorC_HlyC_assoc"/>
    <property type="match status" value="1"/>
</dbReference>
<dbReference type="SMART" id="SM01091">
    <property type="entry name" value="CorC_HlyC"/>
    <property type="match status" value="1"/>
</dbReference>
<keyword evidence="3" id="KW-1003">Cell membrane</keyword>
<keyword evidence="8 10" id="KW-0472">Membrane</keyword>